<proteinExistence type="predicted"/>
<dbReference type="PANTHER" id="PTHR37816:SF1">
    <property type="entry name" value="TOXIN"/>
    <property type="match status" value="1"/>
</dbReference>
<dbReference type="EMBL" id="JQGC01000005">
    <property type="protein sequence ID" value="KFL31802.1"/>
    <property type="molecule type" value="Genomic_DNA"/>
</dbReference>
<comment type="caution">
    <text evidence="1">The sequence shown here is derived from an EMBL/GenBank/DDBJ whole genome shotgun (WGS) entry which is preliminary data.</text>
</comment>
<sequence>MDDLPELSSLGRRIMIVGPTNAGKSTLAVAIGKKVGIPAEHVDLFRHAPQTDWVQRPDHEFEALHEAAIAEPEWVMDGNYSAIMPARLQRATGIISLDEALWRRYLRYFRRTLGERRAGGLEGNRDSIKWAMIHWLWHTRRSGAKLRAMAEGTGLPVAVCRNERELDRLYRAWGLTLP</sequence>
<dbReference type="RefSeq" id="WP_035080875.1">
    <property type="nucleotide sequence ID" value="NZ_JQGC01000005.1"/>
</dbReference>
<dbReference type="STRING" id="46914.JP75_07025"/>
<protein>
    <submittedName>
        <fullName evidence="1">ATPase AAA</fullName>
    </submittedName>
</protein>
<evidence type="ECO:0000313" key="1">
    <source>
        <dbReference type="EMBL" id="KFL31802.1"/>
    </source>
</evidence>
<evidence type="ECO:0000313" key="2">
    <source>
        <dbReference type="Proteomes" id="UP000028981"/>
    </source>
</evidence>
<dbReference type="PANTHER" id="PTHR37816">
    <property type="entry name" value="YALI0E33011P"/>
    <property type="match status" value="1"/>
</dbReference>
<dbReference type="Gene3D" id="3.40.50.300">
    <property type="entry name" value="P-loop containing nucleotide triphosphate hydrolases"/>
    <property type="match status" value="1"/>
</dbReference>
<keyword evidence="2" id="KW-1185">Reference proteome</keyword>
<name>A0A087M4J9_9HYPH</name>
<dbReference type="Proteomes" id="UP000028981">
    <property type="component" value="Unassembled WGS sequence"/>
</dbReference>
<organism evidence="1 2">
    <name type="scientific">Devosia riboflavina</name>
    <dbReference type="NCBI Taxonomy" id="46914"/>
    <lineage>
        <taxon>Bacteria</taxon>
        <taxon>Pseudomonadati</taxon>
        <taxon>Pseudomonadota</taxon>
        <taxon>Alphaproteobacteria</taxon>
        <taxon>Hyphomicrobiales</taxon>
        <taxon>Devosiaceae</taxon>
        <taxon>Devosia</taxon>
    </lineage>
</organism>
<accession>A0A087M4J9</accession>
<dbReference type="InterPro" id="IPR027417">
    <property type="entry name" value="P-loop_NTPase"/>
</dbReference>
<dbReference type="AlphaFoldDB" id="A0A087M4J9"/>
<dbReference type="SUPFAM" id="SSF52540">
    <property type="entry name" value="P-loop containing nucleoside triphosphate hydrolases"/>
    <property type="match status" value="1"/>
</dbReference>
<reference evidence="1 2" key="1">
    <citation type="submission" date="2014-08" db="EMBL/GenBank/DDBJ databases">
        <authorList>
            <person name="Hassan Y.I."/>
            <person name="Lepp D."/>
            <person name="Zhou T."/>
        </authorList>
    </citation>
    <scope>NUCLEOTIDE SEQUENCE [LARGE SCALE GENOMIC DNA]</scope>
    <source>
        <strain evidence="1 2">IFO13584</strain>
    </source>
</reference>
<dbReference type="InterPro" id="IPR052922">
    <property type="entry name" value="Cytidylate_Kinase-2"/>
</dbReference>
<gene>
    <name evidence="1" type="ORF">JP75_07025</name>
</gene>